<dbReference type="PANTHER" id="PTHR47457">
    <property type="entry name" value="OS05G0345500 PROTEIN"/>
    <property type="match status" value="1"/>
</dbReference>
<comment type="caution">
    <text evidence="2">The sequence shown here is derived from an EMBL/GenBank/DDBJ whole genome shotgun (WGS) entry which is preliminary data.</text>
</comment>
<evidence type="ECO:0000259" key="1">
    <source>
        <dbReference type="PROSITE" id="PS50097"/>
    </source>
</evidence>
<evidence type="ECO:0000313" key="2">
    <source>
        <dbReference type="EMBL" id="OMJ66294.1"/>
    </source>
</evidence>
<dbReference type="Gene3D" id="2.60.120.260">
    <property type="entry name" value="Galactose-binding domain-like"/>
    <property type="match status" value="1"/>
</dbReference>
<dbReference type="SMART" id="SM00225">
    <property type="entry name" value="BTB"/>
    <property type="match status" value="1"/>
</dbReference>
<dbReference type="PROSITE" id="PS50097">
    <property type="entry name" value="BTB"/>
    <property type="match status" value="1"/>
</dbReference>
<dbReference type="Gene3D" id="1.25.40.420">
    <property type="match status" value="1"/>
</dbReference>
<dbReference type="InterPro" id="IPR011705">
    <property type="entry name" value="BACK"/>
</dbReference>
<dbReference type="PANTHER" id="PTHR47457:SF1">
    <property type="entry name" value="BTB DOMAIN-CONTAINING PROTEIN-RELATED"/>
    <property type="match status" value="1"/>
</dbReference>
<dbReference type="InterPro" id="IPR011333">
    <property type="entry name" value="SKP1/BTB/POZ_sf"/>
</dbReference>
<dbReference type="Gene3D" id="3.30.710.10">
    <property type="entry name" value="Potassium Channel Kv1.1, Chain A"/>
    <property type="match status" value="1"/>
</dbReference>
<dbReference type="InterPro" id="IPR000210">
    <property type="entry name" value="BTB/POZ_dom"/>
</dbReference>
<dbReference type="SUPFAM" id="SSF54695">
    <property type="entry name" value="POZ domain"/>
    <property type="match status" value="1"/>
</dbReference>
<accession>A0A1R2AP59</accession>
<dbReference type="CDD" id="cd18186">
    <property type="entry name" value="BTB_POZ_ZBTB_KLHL-like"/>
    <property type="match status" value="1"/>
</dbReference>
<dbReference type="Proteomes" id="UP000187209">
    <property type="component" value="Unassembled WGS sequence"/>
</dbReference>
<dbReference type="EMBL" id="MPUH01001758">
    <property type="protein sequence ID" value="OMJ66294.1"/>
    <property type="molecule type" value="Genomic_DNA"/>
</dbReference>
<protein>
    <recommendedName>
        <fullName evidence="1">BTB domain-containing protein</fullName>
    </recommendedName>
</protein>
<organism evidence="2 3">
    <name type="scientific">Stentor coeruleus</name>
    <dbReference type="NCBI Taxonomy" id="5963"/>
    <lineage>
        <taxon>Eukaryota</taxon>
        <taxon>Sar</taxon>
        <taxon>Alveolata</taxon>
        <taxon>Ciliophora</taxon>
        <taxon>Postciliodesmatophora</taxon>
        <taxon>Heterotrichea</taxon>
        <taxon>Heterotrichida</taxon>
        <taxon>Stentoridae</taxon>
        <taxon>Stentor</taxon>
    </lineage>
</organism>
<keyword evidence="3" id="KW-1185">Reference proteome</keyword>
<proteinExistence type="predicted"/>
<dbReference type="Pfam" id="PF00651">
    <property type="entry name" value="BTB"/>
    <property type="match status" value="1"/>
</dbReference>
<dbReference type="Pfam" id="PF07707">
    <property type="entry name" value="BACK"/>
    <property type="match status" value="1"/>
</dbReference>
<gene>
    <name evidence="2" type="ORF">SteCoe_36908</name>
</gene>
<name>A0A1R2AP59_9CILI</name>
<dbReference type="OrthoDB" id="312225at2759"/>
<sequence length="512" mass="58817">MEVFCNNPFLSDCQIIIESAQFPAHKIVLAAYSEYFNNLFKANNENTLTLPELIHPKFSSKEPKDIFPHVLKYLYNNQNQDSIAEFLDSSMIFMFLSLSQSLLIKNLKELSEKYIIYDILSPTSAIDVLNEGLHFNNNLLVNESIKIIVKHFEDISQSDDLKNKLNLLPYNIIKDILSSSDLKISQETIAYNFLCAYLTSKETQGEDQKITEEQKLDLLKIIRWSHLSHSELLKAASNPLISSSKDLILEGLSAQLSQHEEGNFTYRIPIEPRESYSKMKTVDKGERKKVISPRYNTQNLIKSPGKTISQIFSNTNFDDQMPKTEFVYEHDYDKNGILYYLATRGYEYKYQNPHDIGEVRAFASGIGYGKIEEFVGRSSNSLRTKNEEGAFLGVDLGPGRKFLISAYSIRNSINLSHISMNWQLEGSEDRKQWRVLDRRIHYQGNSEYDMKFDTERNLLMKRGTISTWAVSDTKHAFRFFRISLVGFNASGTYSLALSCIELYGTVVAGRWP</sequence>
<dbReference type="AlphaFoldDB" id="A0A1R2AP59"/>
<evidence type="ECO:0000313" key="3">
    <source>
        <dbReference type="Proteomes" id="UP000187209"/>
    </source>
</evidence>
<feature type="domain" description="BTB" evidence="1">
    <location>
        <begin position="11"/>
        <end position="78"/>
    </location>
</feature>
<reference evidence="2 3" key="1">
    <citation type="submission" date="2016-11" db="EMBL/GenBank/DDBJ databases">
        <title>The macronuclear genome of Stentor coeruleus: a giant cell with tiny introns.</title>
        <authorList>
            <person name="Slabodnick M."/>
            <person name="Ruby J.G."/>
            <person name="Reiff S.B."/>
            <person name="Swart E.C."/>
            <person name="Gosai S."/>
            <person name="Prabakaran S."/>
            <person name="Witkowska E."/>
            <person name="Larue G.E."/>
            <person name="Fisher S."/>
            <person name="Freeman R.M."/>
            <person name="Gunawardena J."/>
            <person name="Chu W."/>
            <person name="Stover N.A."/>
            <person name="Gregory B.D."/>
            <person name="Nowacki M."/>
            <person name="Derisi J."/>
            <person name="Roy S.W."/>
            <person name="Marshall W.F."/>
            <person name="Sood P."/>
        </authorList>
    </citation>
    <scope>NUCLEOTIDE SEQUENCE [LARGE SCALE GENOMIC DNA]</scope>
    <source>
        <strain evidence="2">WM001</strain>
    </source>
</reference>